<dbReference type="RefSeq" id="WP_110463404.1">
    <property type="nucleotide sequence ID" value="NZ_QKMR01000028.1"/>
</dbReference>
<evidence type="ECO:0000259" key="1">
    <source>
        <dbReference type="Pfam" id="PF23870"/>
    </source>
</evidence>
<name>A0A318XK63_9FIRM</name>
<dbReference type="EMBL" id="QKMR01000028">
    <property type="protein sequence ID" value="PYG84916.1"/>
    <property type="molecule type" value="Genomic_DNA"/>
</dbReference>
<dbReference type="InterPro" id="IPR055649">
    <property type="entry name" value="DUF7225"/>
</dbReference>
<comment type="caution">
    <text evidence="2">The sequence shown here is derived from an EMBL/GenBank/DDBJ whole genome shotgun (WGS) entry which is preliminary data.</text>
</comment>
<proteinExistence type="predicted"/>
<gene>
    <name evidence="2" type="ORF">LY28_03450</name>
</gene>
<accession>A0A318XK63</accession>
<keyword evidence="3" id="KW-1185">Reference proteome</keyword>
<dbReference type="AlphaFoldDB" id="A0A318XK63"/>
<dbReference type="Proteomes" id="UP000248132">
    <property type="component" value="Unassembled WGS sequence"/>
</dbReference>
<evidence type="ECO:0000313" key="3">
    <source>
        <dbReference type="Proteomes" id="UP000248132"/>
    </source>
</evidence>
<sequence length="100" mass="11680">MTIIEKVKETFLECEPGTIYLRSEIINMVKVRHGVNEGSVIPSDYCYNLTNKDKLSNESLNDFKIFEWISRGKYIYRGENYFYKGAVIKKPCKIVTKIES</sequence>
<dbReference type="Pfam" id="PF23870">
    <property type="entry name" value="DUF7225"/>
    <property type="match status" value="1"/>
</dbReference>
<reference evidence="2 3" key="1">
    <citation type="submission" date="2018-06" db="EMBL/GenBank/DDBJ databases">
        <title>Genomic Encyclopedia of Type Strains, Phase I: the one thousand microbial genomes (KMG-I) project.</title>
        <authorList>
            <person name="Kyrpides N."/>
        </authorList>
    </citation>
    <scope>NUCLEOTIDE SEQUENCE [LARGE SCALE GENOMIC DNA]</scope>
    <source>
        <strain evidence="2 3">DSM 19573</strain>
    </source>
</reference>
<evidence type="ECO:0000313" key="2">
    <source>
        <dbReference type="EMBL" id="PYG84916.1"/>
    </source>
</evidence>
<feature type="domain" description="DUF7225" evidence="1">
    <location>
        <begin position="2"/>
        <end position="92"/>
    </location>
</feature>
<organism evidence="2 3">
    <name type="scientific">Ruminiclostridium sufflavum DSM 19573</name>
    <dbReference type="NCBI Taxonomy" id="1121337"/>
    <lineage>
        <taxon>Bacteria</taxon>
        <taxon>Bacillati</taxon>
        <taxon>Bacillota</taxon>
        <taxon>Clostridia</taxon>
        <taxon>Eubacteriales</taxon>
        <taxon>Oscillospiraceae</taxon>
        <taxon>Ruminiclostridium</taxon>
    </lineage>
</organism>
<protein>
    <recommendedName>
        <fullName evidence="1">DUF7225 domain-containing protein</fullName>
    </recommendedName>
</protein>
<dbReference type="OrthoDB" id="9802901at2"/>